<sequence>MHEQEISTSTSFCVSIRNTADRQLQKVDARMQGSCDFDNGRDAEPQPRARELAPSFVCSYMAAATAPDQDQPSASPVTTLAAPGPKFTIHWRLSRSIQSSELRSQPQSDCQHGWSDLSAAASSPVKSDSFTVSSGAAPGRARAFSPVSQPAGQRNYVNAVSHCQLGDCRKQQPVTDASLARVTHTGAPAACTNSPGARHRGAVSSGTV</sequence>
<keyword evidence="2" id="KW-1185">Reference proteome</keyword>
<dbReference type="EMBL" id="JBGNUJ010000008">
    <property type="protein sequence ID" value="KAL3956196.1"/>
    <property type="molecule type" value="Genomic_DNA"/>
</dbReference>
<protein>
    <submittedName>
        <fullName evidence="1">Uncharacterized protein</fullName>
    </submittedName>
</protein>
<dbReference type="Proteomes" id="UP001638806">
    <property type="component" value="Unassembled WGS sequence"/>
</dbReference>
<proteinExistence type="predicted"/>
<evidence type="ECO:0000313" key="2">
    <source>
        <dbReference type="Proteomes" id="UP001638806"/>
    </source>
</evidence>
<name>A0ACC4DIU6_PURLI</name>
<organism evidence="1 2">
    <name type="scientific">Purpureocillium lilacinum</name>
    <name type="common">Paecilomyces lilacinus</name>
    <dbReference type="NCBI Taxonomy" id="33203"/>
    <lineage>
        <taxon>Eukaryota</taxon>
        <taxon>Fungi</taxon>
        <taxon>Dikarya</taxon>
        <taxon>Ascomycota</taxon>
        <taxon>Pezizomycotina</taxon>
        <taxon>Sordariomycetes</taxon>
        <taxon>Hypocreomycetidae</taxon>
        <taxon>Hypocreales</taxon>
        <taxon>Ophiocordycipitaceae</taxon>
        <taxon>Purpureocillium</taxon>
    </lineage>
</organism>
<comment type="caution">
    <text evidence="1">The sequence shown here is derived from an EMBL/GenBank/DDBJ whole genome shotgun (WGS) entry which is preliminary data.</text>
</comment>
<gene>
    <name evidence="1" type="ORF">ACCO45_009042</name>
</gene>
<evidence type="ECO:0000313" key="1">
    <source>
        <dbReference type="EMBL" id="KAL3956196.1"/>
    </source>
</evidence>
<accession>A0ACC4DIU6</accession>
<reference evidence="1" key="1">
    <citation type="submission" date="2024-12" db="EMBL/GenBank/DDBJ databases">
        <title>Comparative genomics and development of molecular markers within Purpureocillium lilacinum and among Purpureocillium species.</title>
        <authorList>
            <person name="Yeh Z.-Y."/>
            <person name="Ni N.-T."/>
            <person name="Lo P.-H."/>
            <person name="Mushyakhwo K."/>
            <person name="Lin C.-F."/>
            <person name="Nai Y.-S."/>
        </authorList>
    </citation>
    <scope>NUCLEOTIDE SEQUENCE</scope>
    <source>
        <strain evidence="1">NCHU-NPUST-175</strain>
    </source>
</reference>